<name>A0ABT0JXD1_9ACTN</name>
<dbReference type="RefSeq" id="WP_248824517.1">
    <property type="nucleotide sequence ID" value="NZ_JALKFT010000008.1"/>
</dbReference>
<dbReference type="Gene3D" id="3.10.310.30">
    <property type="match status" value="1"/>
</dbReference>
<dbReference type="PANTHER" id="PTHR47618">
    <property type="entry name" value="BIFUNCTIONAL OLIGORIBONUCLEASE AND PAP PHOSPHATASE NRNA"/>
    <property type="match status" value="1"/>
</dbReference>
<keyword evidence="4" id="KW-1185">Reference proteome</keyword>
<dbReference type="SUPFAM" id="SSF64182">
    <property type="entry name" value="DHH phosphoesterases"/>
    <property type="match status" value="1"/>
</dbReference>
<dbReference type="PANTHER" id="PTHR47618:SF1">
    <property type="entry name" value="BIFUNCTIONAL OLIGORIBONUCLEASE AND PAP PHOSPHATASE NRNA"/>
    <property type="match status" value="1"/>
</dbReference>
<dbReference type="EMBL" id="JALKFT010000008">
    <property type="protein sequence ID" value="MCK9876202.1"/>
    <property type="molecule type" value="Genomic_DNA"/>
</dbReference>
<evidence type="ECO:0000259" key="2">
    <source>
        <dbReference type="Pfam" id="PF02272"/>
    </source>
</evidence>
<gene>
    <name evidence="3" type="ORF">MXD59_10510</name>
</gene>
<dbReference type="InterPro" id="IPR001667">
    <property type="entry name" value="DDH_dom"/>
</dbReference>
<evidence type="ECO:0000313" key="4">
    <source>
        <dbReference type="Proteomes" id="UP001201873"/>
    </source>
</evidence>
<accession>A0ABT0JXD1</accession>
<dbReference type="InterPro" id="IPR038763">
    <property type="entry name" value="DHH_sf"/>
</dbReference>
<evidence type="ECO:0000313" key="3">
    <source>
        <dbReference type="EMBL" id="MCK9876202.1"/>
    </source>
</evidence>
<dbReference type="InterPro" id="IPR051319">
    <property type="entry name" value="Oligoribo/pAp-PDE_c-di-AMP_PDE"/>
</dbReference>
<comment type="caution">
    <text evidence="3">The sequence shown here is derived from an EMBL/GenBank/DDBJ whole genome shotgun (WGS) entry which is preliminary data.</text>
</comment>
<feature type="domain" description="DDH" evidence="1">
    <location>
        <begin position="28"/>
        <end position="171"/>
    </location>
</feature>
<organism evidence="3 4">
    <name type="scientific">Frankia umida</name>
    <dbReference type="NCBI Taxonomy" id="573489"/>
    <lineage>
        <taxon>Bacteria</taxon>
        <taxon>Bacillati</taxon>
        <taxon>Actinomycetota</taxon>
        <taxon>Actinomycetes</taxon>
        <taxon>Frankiales</taxon>
        <taxon>Frankiaceae</taxon>
        <taxon>Frankia</taxon>
    </lineage>
</organism>
<protein>
    <submittedName>
        <fullName evidence="3">DHH family phosphoesterase</fullName>
    </submittedName>
</protein>
<dbReference type="Pfam" id="PF02272">
    <property type="entry name" value="DHHA1"/>
    <property type="match status" value="1"/>
</dbReference>
<dbReference type="Gene3D" id="3.90.1640.10">
    <property type="entry name" value="inorganic pyrophosphatase (n-terminal core)"/>
    <property type="match status" value="1"/>
</dbReference>
<dbReference type="Pfam" id="PF01368">
    <property type="entry name" value="DHH"/>
    <property type="match status" value="1"/>
</dbReference>
<feature type="domain" description="DHHA1" evidence="2">
    <location>
        <begin position="249"/>
        <end position="317"/>
    </location>
</feature>
<reference evidence="3 4" key="1">
    <citation type="submission" date="2022-04" db="EMBL/GenBank/DDBJ databases">
        <title>Genome diversity in the genus Frankia.</title>
        <authorList>
            <person name="Carlos-Shanley C."/>
            <person name="Hahn D."/>
        </authorList>
    </citation>
    <scope>NUCLEOTIDE SEQUENCE [LARGE SCALE GENOMIC DNA]</scope>
    <source>
        <strain evidence="3 4">Ag45/Mut15</strain>
    </source>
</reference>
<dbReference type="Proteomes" id="UP001201873">
    <property type="component" value="Unassembled WGS sequence"/>
</dbReference>
<proteinExistence type="predicted"/>
<sequence>MIDRSGPAADRTALVGLLRETVAAGEEILLAAHVAPDADSLGSALALGLALRRLGARVRVSFDAEPFAVPRTLRFLAGQELLVDPAAIGVAPYLVVTLDADSPARLGRLAAAATAPGTRTVVIDHHPSNTRFGVVNLVDSTAAATSVLAVDVIDALGVPLDVDMAAALYAGLVTDTGSFRSAATTAAEHRLAARLLETGIRHDLIGRDLWDDHPFGYVQLLGSVLGRARLEPEHDLVWSWCEQRDLLAAGLAPDEIQGFIDILRSVSDAEVALICRQDSTGWNVSVRSRGGLDVGAVCVTLGGGGHRLAAGFRSTAELVSLMDQVRAALAPATALGAR</sequence>
<dbReference type="InterPro" id="IPR003156">
    <property type="entry name" value="DHHA1_dom"/>
</dbReference>
<evidence type="ECO:0000259" key="1">
    <source>
        <dbReference type="Pfam" id="PF01368"/>
    </source>
</evidence>